<comment type="caution">
    <text evidence="2">The sequence shown here is derived from an EMBL/GenBank/DDBJ whole genome shotgun (WGS) entry which is preliminary data.</text>
</comment>
<gene>
    <name evidence="2" type="ORF">TWF694_006232</name>
</gene>
<sequence length="293" mass="31572">MTYIASSLIAVLAAAGSTYAQLPEPYVNYPNGLSPVFDQGFFAGTASPTFSIQQWPSGTAPQSCVNELAWNGCISGRAVVYNVTYTDCPTPWVFCRCDNADLSINQMADFFGRMPVHLRSVVRHPMAVHQDGCSAYATTGSDDGDIVMQGNCNTESIWLHETGHQLDARGLGNGVGFSTSPAWINALYADSCAADDYGNTALWEEFAQMTVVAQSDTIYNVVPQQAIPGCFNNQLAALEGAFKASHLTYGGTCISRIPSSPSVTAVWKRGISRRGVQRVGPCKFKNITPPHKH</sequence>
<keyword evidence="3" id="KW-1185">Reference proteome</keyword>
<reference evidence="2 3" key="1">
    <citation type="submission" date="2019-10" db="EMBL/GenBank/DDBJ databases">
        <authorList>
            <person name="Palmer J.M."/>
        </authorList>
    </citation>
    <scope>NUCLEOTIDE SEQUENCE [LARGE SCALE GENOMIC DNA]</scope>
    <source>
        <strain evidence="2 3">TWF694</strain>
    </source>
</reference>
<dbReference type="EMBL" id="JAVHJO010000002">
    <property type="protein sequence ID" value="KAK6542272.1"/>
    <property type="molecule type" value="Genomic_DNA"/>
</dbReference>
<evidence type="ECO:0000313" key="3">
    <source>
        <dbReference type="Proteomes" id="UP001365542"/>
    </source>
</evidence>
<dbReference type="AlphaFoldDB" id="A0AAV9XMW5"/>
<protein>
    <recommendedName>
        <fullName evidence="4">Conidiation-specific protein 13</fullName>
    </recommendedName>
</protein>
<feature type="chain" id="PRO_5043339807" description="Conidiation-specific protein 13" evidence="1">
    <location>
        <begin position="21"/>
        <end position="293"/>
    </location>
</feature>
<evidence type="ECO:0008006" key="4">
    <source>
        <dbReference type="Google" id="ProtNLM"/>
    </source>
</evidence>
<name>A0AAV9XMW5_9PEZI</name>
<evidence type="ECO:0000256" key="1">
    <source>
        <dbReference type="SAM" id="SignalP"/>
    </source>
</evidence>
<keyword evidence="1" id="KW-0732">Signal</keyword>
<feature type="signal peptide" evidence="1">
    <location>
        <begin position="1"/>
        <end position="20"/>
    </location>
</feature>
<dbReference type="Proteomes" id="UP001365542">
    <property type="component" value="Unassembled WGS sequence"/>
</dbReference>
<organism evidence="2 3">
    <name type="scientific">Orbilia ellipsospora</name>
    <dbReference type="NCBI Taxonomy" id="2528407"/>
    <lineage>
        <taxon>Eukaryota</taxon>
        <taxon>Fungi</taxon>
        <taxon>Dikarya</taxon>
        <taxon>Ascomycota</taxon>
        <taxon>Pezizomycotina</taxon>
        <taxon>Orbiliomycetes</taxon>
        <taxon>Orbiliales</taxon>
        <taxon>Orbiliaceae</taxon>
        <taxon>Orbilia</taxon>
    </lineage>
</organism>
<proteinExistence type="predicted"/>
<dbReference type="SUPFAM" id="SSF55486">
    <property type="entry name" value="Metalloproteases ('zincins'), catalytic domain"/>
    <property type="match status" value="1"/>
</dbReference>
<accession>A0AAV9XMW5</accession>
<evidence type="ECO:0000313" key="2">
    <source>
        <dbReference type="EMBL" id="KAK6542272.1"/>
    </source>
</evidence>